<evidence type="ECO:0000313" key="3">
    <source>
        <dbReference type="Proteomes" id="UP001165189"/>
    </source>
</evidence>
<name>A0ABQ6LBS9_ASPOZ</name>
<dbReference type="Proteomes" id="UP001165189">
    <property type="component" value="Unassembled WGS sequence"/>
</dbReference>
<keyword evidence="3" id="KW-1185">Reference proteome</keyword>
<evidence type="ECO:0000256" key="1">
    <source>
        <dbReference type="SAM" id="MobiDB-lite"/>
    </source>
</evidence>
<protein>
    <submittedName>
        <fullName evidence="2">Unnamed protein product</fullName>
    </submittedName>
</protein>
<feature type="region of interest" description="Disordered" evidence="1">
    <location>
        <begin position="19"/>
        <end position="57"/>
    </location>
</feature>
<accession>A0ABQ6LBS9</accession>
<dbReference type="EMBL" id="BSYB01000108">
    <property type="protein sequence ID" value="GMG55102.1"/>
    <property type="molecule type" value="Genomic_DNA"/>
</dbReference>
<feature type="compositionally biased region" description="Polar residues" evidence="1">
    <location>
        <begin position="27"/>
        <end position="41"/>
    </location>
</feature>
<gene>
    <name evidence="2" type="ORF">Aory05_001329700</name>
</gene>
<proteinExistence type="predicted"/>
<organism evidence="2 3">
    <name type="scientific">Aspergillus oryzae var. brunneus</name>
    <dbReference type="NCBI Taxonomy" id="332754"/>
    <lineage>
        <taxon>Eukaryota</taxon>
        <taxon>Fungi</taxon>
        <taxon>Dikarya</taxon>
        <taxon>Ascomycota</taxon>
        <taxon>Pezizomycotina</taxon>
        <taxon>Eurotiomycetes</taxon>
        <taxon>Eurotiomycetidae</taxon>
        <taxon>Eurotiales</taxon>
        <taxon>Aspergillaceae</taxon>
        <taxon>Aspergillus</taxon>
        <taxon>Aspergillus subgen. Circumdati</taxon>
    </lineage>
</organism>
<reference evidence="2" key="1">
    <citation type="submission" date="2023-04" db="EMBL/GenBank/DDBJ databases">
        <title>Aspergillus oryzae var. brunneus NBRC 4377.</title>
        <authorList>
            <person name="Ichikawa N."/>
            <person name="Sato H."/>
            <person name="Tonouchi N."/>
        </authorList>
    </citation>
    <scope>NUCLEOTIDE SEQUENCE</scope>
    <source>
        <strain evidence="2">NBRC 4377</strain>
    </source>
</reference>
<sequence>MVAQTAACISNVGSLIGVTPPPHNPAQPAQSAETISFSSHSPRWYSQERNDTTSPKAYPAVRRLWTLTIYPHASRRRQMSNKDRSMKRTQEDRIAATVNTTVTINHAHR</sequence>
<evidence type="ECO:0000313" key="2">
    <source>
        <dbReference type="EMBL" id="GMG55102.1"/>
    </source>
</evidence>
<comment type="caution">
    <text evidence="2">The sequence shown here is derived from an EMBL/GenBank/DDBJ whole genome shotgun (WGS) entry which is preliminary data.</text>
</comment>